<accession>G2JB77</accession>
<keyword evidence="3" id="KW-1185">Reference proteome</keyword>
<proteinExistence type="predicted"/>
<evidence type="ECO:0000313" key="2">
    <source>
        <dbReference type="EMBL" id="CCD30030.1"/>
    </source>
</evidence>
<feature type="region of interest" description="Disordered" evidence="1">
    <location>
        <begin position="1"/>
        <end position="35"/>
    </location>
</feature>
<organism evidence="2 3">
    <name type="scientific">Candidatus Glomeribacter gigasporarum BEG34</name>
    <dbReference type="NCBI Taxonomy" id="1070319"/>
    <lineage>
        <taxon>Bacteria</taxon>
        <taxon>Pseudomonadati</taxon>
        <taxon>Pseudomonadota</taxon>
        <taxon>Betaproteobacteria</taxon>
        <taxon>Burkholderiales</taxon>
        <taxon>Burkholderiaceae</taxon>
        <taxon>Candidatus Glomeribacter</taxon>
    </lineage>
</organism>
<name>G2JB77_9BURK</name>
<dbReference type="EMBL" id="CAFB01000057">
    <property type="protein sequence ID" value="CCD30030.1"/>
    <property type="molecule type" value="Genomic_DNA"/>
</dbReference>
<reference evidence="2 3" key="1">
    <citation type="submission" date="2011-08" db="EMBL/GenBank/DDBJ databases">
        <title>The genome of the obligate endobacterium of an arbuscular mycorrhizal fungus reveals an interphylum network of nutritional interactions.</title>
        <authorList>
            <person name="Ghignone S."/>
            <person name="Salvioli A."/>
            <person name="Anca I."/>
            <person name="Lumini E."/>
            <person name="Ortu G."/>
            <person name="Petiti L."/>
            <person name="Cruveiller S."/>
            <person name="Bianciotto V."/>
            <person name="Piffanelli P."/>
            <person name="Lanfranco L."/>
            <person name="Bonfante P."/>
        </authorList>
    </citation>
    <scope>NUCLEOTIDE SEQUENCE [LARGE SCALE GENOMIC DNA]</scope>
    <source>
        <strain evidence="2 3">BEG34</strain>
    </source>
</reference>
<gene>
    <name evidence="2" type="ORF">CAGGBEG34_390001</name>
</gene>
<protein>
    <submittedName>
        <fullName evidence="2">Uncharacterized protein</fullName>
    </submittedName>
</protein>
<dbReference type="OrthoDB" id="9864412at2"/>
<dbReference type="AlphaFoldDB" id="G2JB77"/>
<feature type="compositionally biased region" description="Polar residues" evidence="1">
    <location>
        <begin position="1"/>
        <end position="18"/>
    </location>
</feature>
<evidence type="ECO:0000256" key="1">
    <source>
        <dbReference type="SAM" id="MobiDB-lite"/>
    </source>
</evidence>
<comment type="caution">
    <text evidence="2">The sequence shown here is derived from an EMBL/GenBank/DDBJ whole genome shotgun (WGS) entry which is preliminary data.</text>
</comment>
<evidence type="ECO:0000313" key="3">
    <source>
        <dbReference type="Proteomes" id="UP000054051"/>
    </source>
</evidence>
<dbReference type="STRING" id="1070319.CAGGBEG34_390001"/>
<dbReference type="Proteomes" id="UP000054051">
    <property type="component" value="Unassembled WGS sequence"/>
</dbReference>
<sequence length="249" mass="28513">MLQSFCCGTNSQHNVTPLSSQSVSSVQENEPASDTGHRKNVWMMLIQRVSEMRDLSEKLMWVLDSQMEAQNAETRRLTDAASHVSTDQARLKDDALWNWEEDEEFLKYLKDPRIKNIEIEGMPLEKWLKGKTETREIAEKVEWNDWDPNPVHWNKKHGSGLSEGLWNQLGWTVKNVDPAHQERGLPKYLVLQLQQKLSGEAIASKDVGSKQQTQLQQVTQESINESNMVSNLNKTLFSLLSAIIANLRT</sequence>